<sequence length="134" mass="15402">MLRMTGIVMMITLLPGCSLLPWWDDEALVRDQHGCLRSEGYRWSPLMERCLIPAEQAVRLGSLKYGDDRTAWVLVARDNSEAEVYLPERDAIVLPRRNRGDKPMWESGDWSLLRSRGFVLSEDGHARFHNYGAP</sequence>
<gene>
    <name evidence="1" type="ORF">LA374_18355</name>
</gene>
<name>A0ABS7VFJ7_9GAMM</name>
<organism evidence="1 2">
    <name type="scientific">Aeromonas schubertii</name>
    <dbReference type="NCBI Taxonomy" id="652"/>
    <lineage>
        <taxon>Bacteria</taxon>
        <taxon>Pseudomonadati</taxon>
        <taxon>Pseudomonadota</taxon>
        <taxon>Gammaproteobacteria</taxon>
        <taxon>Aeromonadales</taxon>
        <taxon>Aeromonadaceae</taxon>
        <taxon>Aeromonas</taxon>
    </lineage>
</organism>
<evidence type="ECO:0000313" key="2">
    <source>
        <dbReference type="Proteomes" id="UP000774958"/>
    </source>
</evidence>
<dbReference type="Proteomes" id="UP000774958">
    <property type="component" value="Unassembled WGS sequence"/>
</dbReference>
<evidence type="ECO:0000313" key="1">
    <source>
        <dbReference type="EMBL" id="MBZ6068153.1"/>
    </source>
</evidence>
<proteinExistence type="predicted"/>
<dbReference type="EMBL" id="JAIRBT010000035">
    <property type="protein sequence ID" value="MBZ6068153.1"/>
    <property type="molecule type" value="Genomic_DNA"/>
</dbReference>
<dbReference type="RefSeq" id="WP_050667556.1">
    <property type="nucleotide sequence ID" value="NZ_CDDB01000081.1"/>
</dbReference>
<protein>
    <recommendedName>
        <fullName evidence="3">Lipoprotein</fullName>
    </recommendedName>
</protein>
<keyword evidence="2" id="KW-1185">Reference proteome</keyword>
<evidence type="ECO:0008006" key="3">
    <source>
        <dbReference type="Google" id="ProtNLM"/>
    </source>
</evidence>
<comment type="caution">
    <text evidence="1">The sequence shown here is derived from an EMBL/GenBank/DDBJ whole genome shotgun (WGS) entry which is preliminary data.</text>
</comment>
<accession>A0ABS7VFJ7</accession>
<reference evidence="1 2" key="1">
    <citation type="submission" date="2021-09" db="EMBL/GenBank/DDBJ databases">
        <title>Aeromonas schubertii isolated from Asian sea bass.</title>
        <authorList>
            <person name="Pinpimai K."/>
        </authorList>
    </citation>
    <scope>NUCLEOTIDE SEQUENCE [LARGE SCALE GENOMIC DNA]</scope>
    <source>
        <strain evidence="1 2">CHULA2021a</strain>
    </source>
</reference>